<proteinExistence type="predicted"/>
<evidence type="ECO:0000313" key="2">
    <source>
        <dbReference type="WBParaSite" id="jg16607"/>
    </source>
</evidence>
<dbReference type="Proteomes" id="UP000887574">
    <property type="component" value="Unplaced"/>
</dbReference>
<name>A0A915D6N6_9BILA</name>
<dbReference type="AlphaFoldDB" id="A0A915D6N6"/>
<sequence>MSSPAVISVKSAGIETVYKNIPCSSSSLTQKAKDIIPSSRPITSNDQLLEPPNLGMVEYKDLMNTLDKFKRRQLWNAIRKYTIDSHYDDLVEQLGTLCLPDHPLVFSGFFGFVRTEEDKHRFRKLCNRLNLLTPLR</sequence>
<dbReference type="WBParaSite" id="jg16607">
    <property type="protein sequence ID" value="jg16607"/>
    <property type="gene ID" value="jg16607"/>
</dbReference>
<accession>A0A915D6N6</accession>
<protein>
    <submittedName>
        <fullName evidence="2">Uncharacterized protein</fullName>
    </submittedName>
</protein>
<reference evidence="2" key="1">
    <citation type="submission" date="2022-11" db="UniProtKB">
        <authorList>
            <consortium name="WormBaseParasite"/>
        </authorList>
    </citation>
    <scope>IDENTIFICATION</scope>
</reference>
<evidence type="ECO:0000313" key="1">
    <source>
        <dbReference type="Proteomes" id="UP000887574"/>
    </source>
</evidence>
<keyword evidence="1" id="KW-1185">Reference proteome</keyword>
<organism evidence="1 2">
    <name type="scientific">Ditylenchus dipsaci</name>
    <dbReference type="NCBI Taxonomy" id="166011"/>
    <lineage>
        <taxon>Eukaryota</taxon>
        <taxon>Metazoa</taxon>
        <taxon>Ecdysozoa</taxon>
        <taxon>Nematoda</taxon>
        <taxon>Chromadorea</taxon>
        <taxon>Rhabditida</taxon>
        <taxon>Tylenchina</taxon>
        <taxon>Tylenchomorpha</taxon>
        <taxon>Sphaerularioidea</taxon>
        <taxon>Anguinidae</taxon>
        <taxon>Anguininae</taxon>
        <taxon>Ditylenchus</taxon>
    </lineage>
</organism>